<name>A0AA38U654_9ASTR</name>
<evidence type="ECO:0000313" key="3">
    <source>
        <dbReference type="EMBL" id="KAJ9567896.1"/>
    </source>
</evidence>
<dbReference type="AlphaFoldDB" id="A0AA38U654"/>
<evidence type="ECO:0000256" key="1">
    <source>
        <dbReference type="SAM" id="MobiDB-lite"/>
    </source>
</evidence>
<feature type="region of interest" description="Disordered" evidence="1">
    <location>
        <begin position="41"/>
        <end position="68"/>
    </location>
</feature>
<feature type="domain" description="Myb/SANT-like DNA-binding" evidence="2">
    <location>
        <begin position="122"/>
        <end position="175"/>
    </location>
</feature>
<sequence>MASETNKVCDNGVSTPIQMGVDDQPPPGAVAAVAGAMEVVDDKSKSPQDTRKVCENGGSNPIETGVVDQQPPGAVVAVVGAGAGELVAIRANRHDTRGKKVAENRGRRGRRSSSVFGSDQLEPKWDSVASYCRQHAVNRGPVQCRKRWSNMVGDFKKIKAWESQVKHESDSYWVMRNDSRKENKLPGFFDREVFDVLDGKAFTKAAYKLALVTISADAKDENVVAAVEEEEEEEDAEVVFDSGRRATSADGLFPVSEKMTEEEEEANDEGLEKGDSPAKTIADPMPISGTLREQHTNSVSWKGCMSQDGNKRRRVSTEECQDKSFDARLIEVLEKNNNVLSAHLEEENTNRRLDRDQRKDYNDNLVSALNKISDALTKIADKSDHHFPLFGGKTTGSKCQEVSGIPCPLIPGTRKAGIRCEKHDISLLENPRTISNPSSPCNR</sequence>
<evidence type="ECO:0000259" key="2">
    <source>
        <dbReference type="Pfam" id="PF13837"/>
    </source>
</evidence>
<keyword evidence="4" id="KW-1185">Reference proteome</keyword>
<feature type="compositionally biased region" description="Basic and acidic residues" evidence="1">
    <location>
        <begin position="41"/>
        <end position="54"/>
    </location>
</feature>
<reference evidence="3" key="1">
    <citation type="submission" date="2023-03" db="EMBL/GenBank/DDBJ databases">
        <title>Chromosome-scale reference genome and RAD-based genetic map of yellow starthistle (Centaurea solstitialis) reveal putative structural variation and QTLs associated with invader traits.</title>
        <authorList>
            <person name="Reatini B."/>
            <person name="Cang F.A."/>
            <person name="Jiang Q."/>
            <person name="Mckibben M.T.W."/>
            <person name="Barker M.S."/>
            <person name="Rieseberg L.H."/>
            <person name="Dlugosch K.M."/>
        </authorList>
    </citation>
    <scope>NUCLEOTIDE SEQUENCE</scope>
    <source>
        <strain evidence="3">CAN-66</strain>
        <tissue evidence="3">Leaf</tissue>
    </source>
</reference>
<feature type="region of interest" description="Disordered" evidence="1">
    <location>
        <begin position="257"/>
        <end position="317"/>
    </location>
</feature>
<organism evidence="3 4">
    <name type="scientific">Centaurea solstitialis</name>
    <name type="common">yellow star-thistle</name>
    <dbReference type="NCBI Taxonomy" id="347529"/>
    <lineage>
        <taxon>Eukaryota</taxon>
        <taxon>Viridiplantae</taxon>
        <taxon>Streptophyta</taxon>
        <taxon>Embryophyta</taxon>
        <taxon>Tracheophyta</taxon>
        <taxon>Spermatophyta</taxon>
        <taxon>Magnoliopsida</taxon>
        <taxon>eudicotyledons</taxon>
        <taxon>Gunneridae</taxon>
        <taxon>Pentapetalae</taxon>
        <taxon>asterids</taxon>
        <taxon>campanulids</taxon>
        <taxon>Asterales</taxon>
        <taxon>Asteraceae</taxon>
        <taxon>Carduoideae</taxon>
        <taxon>Cardueae</taxon>
        <taxon>Centaureinae</taxon>
        <taxon>Centaurea</taxon>
    </lineage>
</organism>
<dbReference type="InterPro" id="IPR044822">
    <property type="entry name" value="Myb_DNA-bind_4"/>
</dbReference>
<feature type="region of interest" description="Disordered" evidence="1">
    <location>
        <begin position="97"/>
        <end position="119"/>
    </location>
</feature>
<proteinExistence type="predicted"/>
<accession>A0AA38U654</accession>
<feature type="compositionally biased region" description="Basic and acidic residues" evidence="1">
    <location>
        <begin position="97"/>
        <end position="106"/>
    </location>
</feature>
<dbReference type="EMBL" id="JARYMX010000001">
    <property type="protein sequence ID" value="KAJ9567896.1"/>
    <property type="molecule type" value="Genomic_DNA"/>
</dbReference>
<feature type="region of interest" description="Disordered" evidence="1">
    <location>
        <begin position="1"/>
        <end position="27"/>
    </location>
</feature>
<evidence type="ECO:0000313" key="4">
    <source>
        <dbReference type="Proteomes" id="UP001172457"/>
    </source>
</evidence>
<dbReference type="PANTHER" id="PTHR47211:SF3">
    <property type="entry name" value="TRIHELIX TRANSCRIPTION FACTOR ASR3-LIKE"/>
    <property type="match status" value="1"/>
</dbReference>
<comment type="caution">
    <text evidence="3">The sequence shown here is derived from an EMBL/GenBank/DDBJ whole genome shotgun (WGS) entry which is preliminary data.</text>
</comment>
<dbReference type="Proteomes" id="UP001172457">
    <property type="component" value="Chromosome 1"/>
</dbReference>
<gene>
    <name evidence="3" type="ORF">OSB04_003862</name>
</gene>
<protein>
    <recommendedName>
        <fullName evidence="2">Myb/SANT-like DNA-binding domain-containing protein</fullName>
    </recommendedName>
</protein>
<dbReference type="Gene3D" id="1.10.10.60">
    <property type="entry name" value="Homeodomain-like"/>
    <property type="match status" value="1"/>
</dbReference>
<feature type="compositionally biased region" description="Acidic residues" evidence="1">
    <location>
        <begin position="260"/>
        <end position="269"/>
    </location>
</feature>
<dbReference type="Pfam" id="PF13837">
    <property type="entry name" value="Myb_DNA-bind_4"/>
    <property type="match status" value="1"/>
</dbReference>
<dbReference type="PANTHER" id="PTHR47211">
    <property type="entry name" value="TRIHELIX TRANSCRIPTION FACTOR ASR3"/>
    <property type="match status" value="1"/>
</dbReference>
<feature type="compositionally biased region" description="Polar residues" evidence="1">
    <location>
        <begin position="1"/>
        <end position="17"/>
    </location>
</feature>